<gene>
    <name evidence="2" type="ORF">SAMN05216554_2268</name>
</gene>
<dbReference type="RefSeq" id="WP_245741513.1">
    <property type="nucleotide sequence ID" value="NZ_FNPZ01000002.1"/>
</dbReference>
<accession>A0A1H3Q2W5</accession>
<evidence type="ECO:0008006" key="4">
    <source>
        <dbReference type="Google" id="ProtNLM"/>
    </source>
</evidence>
<keyword evidence="1" id="KW-0812">Transmembrane</keyword>
<proteinExistence type="predicted"/>
<feature type="transmembrane region" description="Helical" evidence="1">
    <location>
        <begin position="31"/>
        <end position="50"/>
    </location>
</feature>
<dbReference type="STRING" id="381665.SAMN05216554_2268"/>
<feature type="transmembrane region" description="Helical" evidence="1">
    <location>
        <begin position="126"/>
        <end position="146"/>
    </location>
</feature>
<feature type="transmembrane region" description="Helical" evidence="1">
    <location>
        <begin position="92"/>
        <end position="114"/>
    </location>
</feature>
<dbReference type="EMBL" id="FNPZ01000002">
    <property type="protein sequence ID" value="SDZ07590.1"/>
    <property type="molecule type" value="Genomic_DNA"/>
</dbReference>
<reference evidence="2 3" key="1">
    <citation type="submission" date="2016-10" db="EMBL/GenBank/DDBJ databases">
        <authorList>
            <person name="de Groot N.N."/>
        </authorList>
    </citation>
    <scope>NUCLEOTIDE SEQUENCE [LARGE SCALE GENOMIC DNA]</scope>
    <source>
        <strain evidence="2 3">CGMCC 4.3491</strain>
    </source>
</reference>
<keyword evidence="1" id="KW-0472">Membrane</keyword>
<sequence>MTEPVNGTDPVIRGNYPTPSSNKVFSTILRWDIILAVAIAVIGGVIGYLVDGWPGAISALIGTALVLVFAGITVASILVANRFTASPLYTTLFFVIVLGSWMLKFVLFIVIVLLLRGQPWTNGTVLFLSIVAAVIGTLVVDVVVVARTRMSYVSDVKLPSGE</sequence>
<protein>
    <recommendedName>
        <fullName evidence="4">ATP synthase protein I</fullName>
    </recommendedName>
</protein>
<evidence type="ECO:0000256" key="1">
    <source>
        <dbReference type="SAM" id="Phobius"/>
    </source>
</evidence>
<name>A0A1H3Q2W5_9MICO</name>
<feature type="transmembrane region" description="Helical" evidence="1">
    <location>
        <begin position="56"/>
        <end position="80"/>
    </location>
</feature>
<keyword evidence="1" id="KW-1133">Transmembrane helix</keyword>
<keyword evidence="3" id="KW-1185">Reference proteome</keyword>
<dbReference type="Proteomes" id="UP000198891">
    <property type="component" value="Unassembled WGS sequence"/>
</dbReference>
<evidence type="ECO:0000313" key="3">
    <source>
        <dbReference type="Proteomes" id="UP000198891"/>
    </source>
</evidence>
<organism evidence="2 3">
    <name type="scientific">Herbiconiux ginsengi</name>
    <dbReference type="NCBI Taxonomy" id="381665"/>
    <lineage>
        <taxon>Bacteria</taxon>
        <taxon>Bacillati</taxon>
        <taxon>Actinomycetota</taxon>
        <taxon>Actinomycetes</taxon>
        <taxon>Micrococcales</taxon>
        <taxon>Microbacteriaceae</taxon>
        <taxon>Herbiconiux</taxon>
    </lineage>
</organism>
<dbReference type="AlphaFoldDB" id="A0A1H3Q2W5"/>
<evidence type="ECO:0000313" key="2">
    <source>
        <dbReference type="EMBL" id="SDZ07590.1"/>
    </source>
</evidence>